<dbReference type="Gene3D" id="3.30.360.10">
    <property type="entry name" value="Dihydrodipicolinate Reductase, domain 2"/>
    <property type="match status" value="1"/>
</dbReference>
<dbReference type="Gene3D" id="3.40.50.720">
    <property type="entry name" value="NAD(P)-binding Rossmann-like Domain"/>
    <property type="match status" value="1"/>
</dbReference>
<name>A0A9X2XC03_9HYPH</name>
<evidence type="ECO:0000259" key="2">
    <source>
        <dbReference type="Pfam" id="PF22725"/>
    </source>
</evidence>
<evidence type="ECO:0000259" key="1">
    <source>
        <dbReference type="Pfam" id="PF01408"/>
    </source>
</evidence>
<dbReference type="Pfam" id="PF22725">
    <property type="entry name" value="GFO_IDH_MocA_C3"/>
    <property type="match status" value="1"/>
</dbReference>
<dbReference type="EMBL" id="JAODNV010000021">
    <property type="protein sequence ID" value="MCT8991976.1"/>
    <property type="molecule type" value="Genomic_DNA"/>
</dbReference>
<dbReference type="InterPro" id="IPR055170">
    <property type="entry name" value="GFO_IDH_MocA-like_dom"/>
</dbReference>
<organism evidence="3 4">
    <name type="scientific">Chelativorans petroleitrophicus</name>
    <dbReference type="NCBI Taxonomy" id="2975484"/>
    <lineage>
        <taxon>Bacteria</taxon>
        <taxon>Pseudomonadati</taxon>
        <taxon>Pseudomonadota</taxon>
        <taxon>Alphaproteobacteria</taxon>
        <taxon>Hyphomicrobiales</taxon>
        <taxon>Phyllobacteriaceae</taxon>
        <taxon>Chelativorans</taxon>
    </lineage>
</organism>
<proteinExistence type="predicted"/>
<accession>A0A9X2XC03</accession>
<dbReference type="SUPFAM" id="SSF55347">
    <property type="entry name" value="Glyceraldehyde-3-phosphate dehydrogenase-like, C-terminal domain"/>
    <property type="match status" value="1"/>
</dbReference>
<dbReference type="AlphaFoldDB" id="A0A9X2XC03"/>
<feature type="domain" description="Gfo/Idh/MocA-like oxidoreductase N-terminal" evidence="1">
    <location>
        <begin position="2"/>
        <end position="118"/>
    </location>
</feature>
<dbReference type="RefSeq" id="WP_261516930.1">
    <property type="nucleotide sequence ID" value="NZ_JAODNV010000021.1"/>
</dbReference>
<evidence type="ECO:0000313" key="4">
    <source>
        <dbReference type="Proteomes" id="UP001149009"/>
    </source>
</evidence>
<dbReference type="InterPro" id="IPR052515">
    <property type="entry name" value="Gfo/Idh/MocA_Oxidoreductase"/>
</dbReference>
<dbReference type="Pfam" id="PF01408">
    <property type="entry name" value="GFO_IDH_MocA"/>
    <property type="match status" value="1"/>
</dbReference>
<protein>
    <submittedName>
        <fullName evidence="3">Gfo/Idh/MocA family oxidoreductase</fullName>
    </submittedName>
</protein>
<sequence>MIKVGIVGAGMVAGTHVRALQDLQDIATVVGVHARNTERLTRFCEAHRLQAAVTLDDLFDRGVDALIVLTPPNARREIVARAAEASKHVLLEKPIERNTENATELVELCERAGVTLGVVFQNRFRESSQKLLSFLAEKRFGELASAQALVPWWRPQSYYDEPGRGTYARDGGGVLISQAIHTLDLLQVFTGPVASVQAMAGTTKLHRMEAEDFVAGGVMFASGAIGAVVATTASYPGQAETIVLDYETASVRLQSGVLEINHHDGRTERFGEPSGTGGGADPMAFPHHWHAAALRDFLEAIRDGGQPVVTGREGLKVHRLIDALVTSARLGKRVEIAG</sequence>
<dbReference type="Proteomes" id="UP001149009">
    <property type="component" value="Unassembled WGS sequence"/>
</dbReference>
<dbReference type="PANTHER" id="PTHR43249:SF1">
    <property type="entry name" value="D-GLUCOSIDE 3-DEHYDROGENASE"/>
    <property type="match status" value="1"/>
</dbReference>
<reference evidence="3" key="1">
    <citation type="submission" date="2022-08" db="EMBL/GenBank/DDBJ databases">
        <title>Chelativorans sichuanense sp. nov., a paraffin oil-degrading bacterium isolated from a mixture of oil-based drill cuttings and paddy soil.</title>
        <authorList>
            <person name="Yu J."/>
            <person name="Liu H."/>
            <person name="Chen Q."/>
        </authorList>
    </citation>
    <scope>NUCLEOTIDE SEQUENCE</scope>
    <source>
        <strain evidence="3">SCAU 2101</strain>
    </source>
</reference>
<dbReference type="PANTHER" id="PTHR43249">
    <property type="entry name" value="UDP-N-ACETYL-2-AMINO-2-DEOXY-D-GLUCURONATE OXIDASE"/>
    <property type="match status" value="1"/>
</dbReference>
<evidence type="ECO:0000313" key="3">
    <source>
        <dbReference type="EMBL" id="MCT8991976.1"/>
    </source>
</evidence>
<feature type="domain" description="GFO/IDH/MocA-like oxidoreductase" evidence="2">
    <location>
        <begin position="130"/>
        <end position="248"/>
    </location>
</feature>
<comment type="caution">
    <text evidence="3">The sequence shown here is derived from an EMBL/GenBank/DDBJ whole genome shotgun (WGS) entry which is preliminary data.</text>
</comment>
<dbReference type="InterPro" id="IPR000683">
    <property type="entry name" value="Gfo/Idh/MocA-like_OxRdtase_N"/>
</dbReference>
<dbReference type="InterPro" id="IPR036291">
    <property type="entry name" value="NAD(P)-bd_dom_sf"/>
</dbReference>
<gene>
    <name evidence="3" type="ORF">NYR54_17045</name>
</gene>
<dbReference type="GO" id="GO:0000166">
    <property type="term" value="F:nucleotide binding"/>
    <property type="evidence" value="ECO:0007669"/>
    <property type="project" value="InterPro"/>
</dbReference>
<dbReference type="SUPFAM" id="SSF51735">
    <property type="entry name" value="NAD(P)-binding Rossmann-fold domains"/>
    <property type="match status" value="1"/>
</dbReference>
<keyword evidence="4" id="KW-1185">Reference proteome</keyword>